<dbReference type="EMBL" id="CM051406">
    <property type="protein sequence ID" value="KAJ4703509.1"/>
    <property type="molecule type" value="Genomic_DNA"/>
</dbReference>
<protein>
    <submittedName>
        <fullName evidence="1">Squamosa promoter-binding-like protein</fullName>
    </submittedName>
</protein>
<reference evidence="1 2" key="1">
    <citation type="journal article" date="2023" name="Science">
        <title>Complex scaffold remodeling in plant triterpene biosynthesis.</title>
        <authorList>
            <person name="De La Pena R."/>
            <person name="Hodgson H."/>
            <person name="Liu J.C."/>
            <person name="Stephenson M.J."/>
            <person name="Martin A.C."/>
            <person name="Owen C."/>
            <person name="Harkess A."/>
            <person name="Leebens-Mack J."/>
            <person name="Jimenez L.E."/>
            <person name="Osbourn A."/>
            <person name="Sattely E.S."/>
        </authorList>
    </citation>
    <scope>NUCLEOTIDE SEQUENCE [LARGE SCALE GENOMIC DNA]</scope>
    <source>
        <strain evidence="2">cv. JPN11</strain>
        <tissue evidence="1">Leaf</tissue>
    </source>
</reference>
<name>A0ACC1WWV3_MELAZ</name>
<comment type="caution">
    <text evidence="1">The sequence shown here is derived from an EMBL/GenBank/DDBJ whole genome shotgun (WGS) entry which is preliminary data.</text>
</comment>
<keyword evidence="2" id="KW-1185">Reference proteome</keyword>
<sequence length="191" mass="21584">MLDRETGEMELVVLHSYSSPFSSPYQGFYINSSPSLACLLHLPPLVNCLFLSFIDKMDTSKAEGKRSLKEVVEDEEEEDDDDVVGFGDDDKKKKGKRVSSGAGGSSITCQVENCTADFSEAKKYHRRHKVCEFHAKAPVVRVAGLQQRFCQRCSRFHEVSEFDDTKRSCRLRLAGHNERRRKSAAEYHGEG</sequence>
<accession>A0ACC1WWV3</accession>
<gene>
    <name evidence="1" type="ORF">OWV82_023406</name>
</gene>
<evidence type="ECO:0000313" key="2">
    <source>
        <dbReference type="Proteomes" id="UP001164539"/>
    </source>
</evidence>
<proteinExistence type="predicted"/>
<dbReference type="Proteomes" id="UP001164539">
    <property type="component" value="Chromosome 13"/>
</dbReference>
<organism evidence="1 2">
    <name type="scientific">Melia azedarach</name>
    <name type="common">Chinaberry tree</name>
    <dbReference type="NCBI Taxonomy" id="155640"/>
    <lineage>
        <taxon>Eukaryota</taxon>
        <taxon>Viridiplantae</taxon>
        <taxon>Streptophyta</taxon>
        <taxon>Embryophyta</taxon>
        <taxon>Tracheophyta</taxon>
        <taxon>Spermatophyta</taxon>
        <taxon>Magnoliopsida</taxon>
        <taxon>eudicotyledons</taxon>
        <taxon>Gunneridae</taxon>
        <taxon>Pentapetalae</taxon>
        <taxon>rosids</taxon>
        <taxon>malvids</taxon>
        <taxon>Sapindales</taxon>
        <taxon>Meliaceae</taxon>
        <taxon>Melia</taxon>
    </lineage>
</organism>
<evidence type="ECO:0000313" key="1">
    <source>
        <dbReference type="EMBL" id="KAJ4703509.1"/>
    </source>
</evidence>